<organism evidence="1 2">
    <name type="scientific">Brevibacterium aurantiacum</name>
    <dbReference type="NCBI Taxonomy" id="273384"/>
    <lineage>
        <taxon>Bacteria</taxon>
        <taxon>Bacillati</taxon>
        <taxon>Actinomycetota</taxon>
        <taxon>Actinomycetes</taxon>
        <taxon>Micrococcales</taxon>
        <taxon>Brevibacteriaceae</taxon>
        <taxon>Brevibacterium</taxon>
    </lineage>
</organism>
<dbReference type="EMBL" id="VLTK01000023">
    <property type="protein sequence ID" value="TSI11971.1"/>
    <property type="molecule type" value="Genomic_DNA"/>
</dbReference>
<dbReference type="OrthoDB" id="4201135at2"/>
<dbReference type="NCBIfam" id="NF047353">
    <property type="entry name" value="tube_lmo2291"/>
    <property type="match status" value="1"/>
</dbReference>
<evidence type="ECO:0000313" key="1">
    <source>
        <dbReference type="EMBL" id="TSI11971.1"/>
    </source>
</evidence>
<dbReference type="Proteomes" id="UP000316406">
    <property type="component" value="Unassembled WGS sequence"/>
</dbReference>
<reference evidence="1 2" key="1">
    <citation type="submission" date="2019-07" db="EMBL/GenBank/DDBJ databases">
        <title>Draft genome sequence of Brevibacterium aurantiacum XU54 isolated from Xinjiang China.</title>
        <authorList>
            <person name="Xu X."/>
        </authorList>
    </citation>
    <scope>NUCLEOTIDE SEQUENCE [LARGE SCALE GENOMIC DNA]</scope>
    <source>
        <strain evidence="1 2">XU54</strain>
    </source>
</reference>
<sequence>MSETFELPMTPGLVSDYKLEVAEFTESATTPSAVTAWTVVRGIQEITPPAVEKNLEDDSDIDSGAWGSQLGTGLEYTIEGTAKRPQAGSVDPGQEILKKAGKGAGQAGMVWWKLTSKLTGEGEMGLCDSTFTEQGGARTDLKLAEFTLTGRGAIVDVGVATEDWAATTAYDQGDRVNLSGSEVLIALNGGMSDAEEPTAPTSIGEVVVDADIAWKRTA</sequence>
<dbReference type="RefSeq" id="WP_143924556.1">
    <property type="nucleotide sequence ID" value="NZ_VLTK01000023.1"/>
</dbReference>
<comment type="caution">
    <text evidence="1">The sequence shown here is derived from an EMBL/GenBank/DDBJ whole genome shotgun (WGS) entry which is preliminary data.</text>
</comment>
<dbReference type="AlphaFoldDB" id="A0A556C3I1"/>
<gene>
    <name evidence="1" type="ORF">FO013_21245</name>
</gene>
<protein>
    <submittedName>
        <fullName evidence="1">Uncharacterized protein</fullName>
    </submittedName>
</protein>
<evidence type="ECO:0000313" key="2">
    <source>
        <dbReference type="Proteomes" id="UP000316406"/>
    </source>
</evidence>
<name>A0A556C3I1_BREAU</name>
<accession>A0A556C3I1</accession>
<proteinExistence type="predicted"/>
<keyword evidence="2" id="KW-1185">Reference proteome</keyword>